<evidence type="ECO:0000259" key="10">
    <source>
        <dbReference type="PROSITE" id="PS51104"/>
    </source>
</evidence>
<evidence type="ECO:0000256" key="2">
    <source>
        <dbReference type="ARBA" id="ARBA00022448"/>
    </source>
</evidence>
<dbReference type="Pfam" id="PF02378">
    <property type="entry name" value="PTS_EIIC"/>
    <property type="match status" value="1"/>
</dbReference>
<feature type="transmembrane region" description="Helical" evidence="9">
    <location>
        <begin position="205"/>
        <end position="224"/>
    </location>
</feature>
<keyword evidence="3" id="KW-1003">Cell membrane</keyword>
<dbReference type="KEGG" id="paj:PAJ_1643"/>
<dbReference type="AlphaFoldDB" id="A0A0H3KXB6"/>
<feature type="transmembrane region" description="Helical" evidence="9">
    <location>
        <begin position="118"/>
        <end position="145"/>
    </location>
</feature>
<dbReference type="PROSITE" id="PS51104">
    <property type="entry name" value="PTS_EIIC_TYPE_2"/>
    <property type="match status" value="1"/>
</dbReference>
<feature type="transmembrane region" description="Helical" evidence="9">
    <location>
        <begin position="165"/>
        <end position="184"/>
    </location>
</feature>
<keyword evidence="5" id="KW-0598">Phosphotransferase system</keyword>
<feature type="transmembrane region" description="Helical" evidence="9">
    <location>
        <begin position="36"/>
        <end position="64"/>
    </location>
</feature>
<dbReference type="GO" id="GO:0005886">
    <property type="term" value="C:plasma membrane"/>
    <property type="evidence" value="ECO:0007669"/>
    <property type="project" value="UniProtKB-SubCell"/>
</dbReference>
<feature type="transmembrane region" description="Helical" evidence="9">
    <location>
        <begin position="306"/>
        <end position="326"/>
    </location>
</feature>
<gene>
    <name evidence="11" type="primary">fruA</name>
    <name evidence="11" type="ordered locus">PAJ_1643</name>
</gene>
<dbReference type="HOGENOM" id="CLU_013155_0_1_6"/>
<dbReference type="PANTHER" id="PTHR30505:SF0">
    <property type="entry name" value="FRUCTOSE-LIKE PTS SYSTEM EIIBC COMPONENT-RELATED"/>
    <property type="match status" value="1"/>
</dbReference>
<comment type="subcellular location">
    <subcellularLocation>
        <location evidence="1">Cell inner membrane</location>
        <topology evidence="1">Multi-pass membrane protein</topology>
    </subcellularLocation>
</comment>
<protein>
    <submittedName>
        <fullName evidence="11">PTS system fructose-specific EIIBC component FruA</fullName>
    </submittedName>
</protein>
<sequence>MQPRSLQNAWRLSRRAVTRDIGDTMKKTMVNIKNHLMTGISFALPVIIAGSLVVAVAKIIGIILGEPNLDSFAHSSGLEKWLYLAQDIGFKIIGLMNYVLGAYVAYSIAGKKGLAPGFAAGLIASVTGSGFLGAVLGGLLAGYSAEWVSRKIRITGSAASSVPLIILPFITVGLQVVVMLLLLGDVLHWLNSSLMAWVQRMTEDGTNTVVLAAVLGGMICFDLGGPVNKAAWGTGNVLFMSGVYLPAILVNVAIIIPPLGYAAARFIRPRNFSETLKEAGNGSVIMGILGISEGAIPFTLKNPARLIPLNILAGAMGSMTVALFKAYPIMPPLGGLYGGFTVGNPWAYFLGALVGTLVIAIGANVLVNFNETDANSESINTSPDDIEIKFD</sequence>
<dbReference type="InterPro" id="IPR050864">
    <property type="entry name" value="Bacterial_PTS_Sugar_Transport"/>
</dbReference>
<evidence type="ECO:0000256" key="6">
    <source>
        <dbReference type="ARBA" id="ARBA00022692"/>
    </source>
</evidence>
<dbReference type="InterPro" id="IPR003352">
    <property type="entry name" value="PTS_EIIC"/>
</dbReference>
<reference evidence="12" key="1">
    <citation type="journal article" date="2012" name="Appl. Microbiol. Biotechnol.">
        <title>The complete genome sequence of Pantoea ananatis AJ13355, an organism with great biotechnological potential.</title>
        <authorList>
            <person name="Hara Y."/>
            <person name="Kadotani N."/>
            <person name="Izui H."/>
            <person name="Katashkina J.I."/>
            <person name="Kuvaeva T.M."/>
            <person name="Andreeva I.G."/>
            <person name="Golubeva L.I."/>
            <person name="Malko D.B."/>
            <person name="Makeev V.J."/>
            <person name="Mashko S.V."/>
            <person name="Kozlov Y.I."/>
        </authorList>
    </citation>
    <scope>NUCLEOTIDE SEQUENCE [LARGE SCALE GENOMIC DNA]</scope>
    <source>
        <strain evidence="12">AJ13355</strain>
    </source>
</reference>
<feature type="transmembrane region" description="Helical" evidence="9">
    <location>
        <begin position="346"/>
        <end position="367"/>
    </location>
</feature>
<dbReference type="Proteomes" id="UP000006690">
    <property type="component" value="Chromosome"/>
</dbReference>
<evidence type="ECO:0000256" key="1">
    <source>
        <dbReference type="ARBA" id="ARBA00004429"/>
    </source>
</evidence>
<dbReference type="PANTHER" id="PTHR30505">
    <property type="entry name" value="FRUCTOSE-LIKE PERMEASE"/>
    <property type="match status" value="1"/>
</dbReference>
<keyword evidence="2" id="KW-0813">Transport</keyword>
<dbReference type="GO" id="GO:0005351">
    <property type="term" value="F:carbohydrate:proton symporter activity"/>
    <property type="evidence" value="ECO:0007669"/>
    <property type="project" value="InterPro"/>
</dbReference>
<dbReference type="InterPro" id="IPR006327">
    <property type="entry name" value="PTS_IIC_fruc"/>
</dbReference>
<dbReference type="PATRIC" id="fig|932677.3.peg.1922"/>
<dbReference type="InterPro" id="IPR013014">
    <property type="entry name" value="PTS_EIIC_2"/>
</dbReference>
<dbReference type="OrthoDB" id="9782569at2"/>
<keyword evidence="7 9" id="KW-1133">Transmembrane helix</keyword>
<feature type="domain" description="PTS EIIC type-2" evidence="10">
    <location>
        <begin position="32"/>
        <end position="373"/>
    </location>
</feature>
<dbReference type="GO" id="GO:0009401">
    <property type="term" value="P:phosphoenolpyruvate-dependent sugar phosphotransferase system"/>
    <property type="evidence" value="ECO:0007669"/>
    <property type="project" value="UniProtKB-KW"/>
</dbReference>
<evidence type="ECO:0000256" key="5">
    <source>
        <dbReference type="ARBA" id="ARBA00022683"/>
    </source>
</evidence>
<dbReference type="GO" id="GO:0008982">
    <property type="term" value="F:protein-N(PI)-phosphohistidine-sugar phosphotransferase activity"/>
    <property type="evidence" value="ECO:0007669"/>
    <property type="project" value="InterPro"/>
</dbReference>
<feature type="transmembrane region" description="Helical" evidence="9">
    <location>
        <begin position="84"/>
        <end position="106"/>
    </location>
</feature>
<evidence type="ECO:0000313" key="12">
    <source>
        <dbReference type="Proteomes" id="UP000006690"/>
    </source>
</evidence>
<evidence type="ECO:0000256" key="9">
    <source>
        <dbReference type="SAM" id="Phobius"/>
    </source>
</evidence>
<evidence type="ECO:0000256" key="4">
    <source>
        <dbReference type="ARBA" id="ARBA00022597"/>
    </source>
</evidence>
<name>A0A0H3KXB6_PANAA</name>
<accession>A0A0H3KXB6</accession>
<dbReference type="eggNOG" id="COG1299">
    <property type="taxonomic scope" value="Bacteria"/>
</dbReference>
<evidence type="ECO:0000256" key="3">
    <source>
        <dbReference type="ARBA" id="ARBA00022475"/>
    </source>
</evidence>
<organism evidence="11 12">
    <name type="scientific">Pantoea ananatis (strain AJ13355)</name>
    <dbReference type="NCBI Taxonomy" id="932677"/>
    <lineage>
        <taxon>Bacteria</taxon>
        <taxon>Pseudomonadati</taxon>
        <taxon>Pseudomonadota</taxon>
        <taxon>Gammaproteobacteria</taxon>
        <taxon>Enterobacterales</taxon>
        <taxon>Erwiniaceae</taxon>
        <taxon>Pantoea</taxon>
    </lineage>
</organism>
<keyword evidence="4" id="KW-0762">Sugar transport</keyword>
<proteinExistence type="predicted"/>
<dbReference type="EMBL" id="AP012032">
    <property type="protein sequence ID" value="BAK11723.1"/>
    <property type="molecule type" value="Genomic_DNA"/>
</dbReference>
<dbReference type="NCBIfam" id="TIGR01427">
    <property type="entry name" value="PTS_IIC_fructo"/>
    <property type="match status" value="1"/>
</dbReference>
<keyword evidence="6 9" id="KW-0812">Transmembrane</keyword>
<feature type="transmembrane region" description="Helical" evidence="9">
    <location>
        <begin position="244"/>
        <end position="264"/>
    </location>
</feature>
<dbReference type="GO" id="GO:0090563">
    <property type="term" value="F:protein-phosphocysteine-sugar phosphotransferase activity"/>
    <property type="evidence" value="ECO:0007669"/>
    <property type="project" value="TreeGrafter"/>
</dbReference>
<evidence type="ECO:0000256" key="8">
    <source>
        <dbReference type="ARBA" id="ARBA00023136"/>
    </source>
</evidence>
<evidence type="ECO:0000313" key="11">
    <source>
        <dbReference type="EMBL" id="BAK11723.1"/>
    </source>
</evidence>
<keyword evidence="8 9" id="KW-0472">Membrane</keyword>
<evidence type="ECO:0000256" key="7">
    <source>
        <dbReference type="ARBA" id="ARBA00022989"/>
    </source>
</evidence>